<keyword evidence="1" id="KW-1133">Transmembrane helix</keyword>
<evidence type="ECO:0000256" key="1">
    <source>
        <dbReference type="SAM" id="Phobius"/>
    </source>
</evidence>
<evidence type="ECO:0000313" key="2">
    <source>
        <dbReference type="EMBL" id="RZF66365.1"/>
    </source>
</evidence>
<dbReference type="RefSeq" id="WP_130154725.1">
    <property type="nucleotide sequence ID" value="NZ_SGIS01000001.1"/>
</dbReference>
<accession>A0A4Q6Y186</accession>
<gene>
    <name evidence="2" type="ORF">EWE75_00415</name>
</gene>
<dbReference type="InterPro" id="IPR021762">
    <property type="entry name" value="DUF3325"/>
</dbReference>
<keyword evidence="1" id="KW-0472">Membrane</keyword>
<organism evidence="2 3">
    <name type="scientific">Sphingomonas populi</name>
    <dbReference type="NCBI Taxonomy" id="2484750"/>
    <lineage>
        <taxon>Bacteria</taxon>
        <taxon>Pseudomonadati</taxon>
        <taxon>Pseudomonadota</taxon>
        <taxon>Alphaproteobacteria</taxon>
        <taxon>Sphingomonadales</taxon>
        <taxon>Sphingomonadaceae</taxon>
        <taxon>Sphingomonas</taxon>
    </lineage>
</organism>
<feature type="transmembrane region" description="Helical" evidence="1">
    <location>
        <begin position="43"/>
        <end position="62"/>
    </location>
</feature>
<name>A0A4Q6Y186_9SPHN</name>
<dbReference type="AlphaFoldDB" id="A0A4Q6Y186"/>
<evidence type="ECO:0000313" key="3">
    <source>
        <dbReference type="Proteomes" id="UP000292085"/>
    </source>
</evidence>
<protein>
    <submittedName>
        <fullName evidence="2">DUF3325 domain-containing protein</fullName>
    </submittedName>
</protein>
<reference evidence="2 3" key="1">
    <citation type="submission" date="2019-02" db="EMBL/GenBank/DDBJ databases">
        <authorList>
            <person name="Li Y."/>
        </authorList>
    </citation>
    <scope>NUCLEOTIDE SEQUENCE [LARGE SCALE GENOMIC DNA]</scope>
    <source>
        <strain evidence="2 3">3-7</strain>
    </source>
</reference>
<dbReference type="EMBL" id="SGIS01000001">
    <property type="protein sequence ID" value="RZF66365.1"/>
    <property type="molecule type" value="Genomic_DNA"/>
</dbReference>
<feature type="transmembrane region" description="Helical" evidence="1">
    <location>
        <begin position="69"/>
        <end position="87"/>
    </location>
</feature>
<dbReference type="OrthoDB" id="7583164at2"/>
<proteinExistence type="predicted"/>
<dbReference type="Proteomes" id="UP000292085">
    <property type="component" value="Unassembled WGS sequence"/>
</dbReference>
<dbReference type="Pfam" id="PF11804">
    <property type="entry name" value="DUF3325"/>
    <property type="match status" value="1"/>
</dbReference>
<keyword evidence="3" id="KW-1185">Reference proteome</keyword>
<keyword evidence="1" id="KW-0812">Transmembrane</keyword>
<sequence length="94" mass="10180">MIAVTFAVALAAFLLFAFATDRQHRARFGEALPARRQSVLRGGAWACVAIDFMLAVLAWGGVFGPVGWIAMLMAGAAVSFILLNFLLPDRANRR</sequence>
<comment type="caution">
    <text evidence="2">The sequence shown here is derived from an EMBL/GenBank/DDBJ whole genome shotgun (WGS) entry which is preliminary data.</text>
</comment>